<proteinExistence type="predicted"/>
<keyword evidence="3" id="KW-0808">Transferase</keyword>
<keyword evidence="2" id="KW-0732">Signal</keyword>
<feature type="coiled-coil region" evidence="1">
    <location>
        <begin position="28"/>
        <end position="111"/>
    </location>
</feature>
<feature type="chain" id="PRO_5002532632" evidence="2">
    <location>
        <begin position="28"/>
        <end position="372"/>
    </location>
</feature>
<feature type="signal peptide" evidence="2">
    <location>
        <begin position="1"/>
        <end position="27"/>
    </location>
</feature>
<dbReference type="Gene3D" id="6.10.250.3150">
    <property type="match status" value="1"/>
</dbReference>
<evidence type="ECO:0000256" key="1">
    <source>
        <dbReference type="SAM" id="Coils"/>
    </source>
</evidence>
<evidence type="ECO:0000313" key="3">
    <source>
        <dbReference type="EMBL" id="KKQ39665.1"/>
    </source>
</evidence>
<feature type="coiled-coil region" evidence="1">
    <location>
        <begin position="158"/>
        <end position="234"/>
    </location>
</feature>
<dbReference type="Proteomes" id="UP000034333">
    <property type="component" value="Unassembled WGS sequence"/>
</dbReference>
<keyword evidence="1" id="KW-0175">Coiled coil</keyword>
<organism evidence="3 4">
    <name type="scientific">Candidatus Magasanikbacteria bacterium GW2011_GWA2_37_8</name>
    <dbReference type="NCBI Taxonomy" id="1619036"/>
    <lineage>
        <taxon>Bacteria</taxon>
        <taxon>Candidatus Magasanikiibacteriota</taxon>
    </lineage>
</organism>
<evidence type="ECO:0000313" key="4">
    <source>
        <dbReference type="Proteomes" id="UP000034333"/>
    </source>
</evidence>
<comment type="caution">
    <text evidence="3">The sequence shown here is derived from an EMBL/GenBank/DDBJ whole genome shotgun (WGS) entry which is preliminary data.</text>
</comment>
<dbReference type="STRING" id="1619036.US58_C0030G0006"/>
<protein>
    <submittedName>
        <fullName evidence="3">Family 2 glycosyl transferase</fullName>
    </submittedName>
</protein>
<dbReference type="AlphaFoldDB" id="A0A0G0HM96"/>
<dbReference type="EMBL" id="LBTN01000030">
    <property type="protein sequence ID" value="KKQ39665.1"/>
    <property type="molecule type" value="Genomic_DNA"/>
</dbReference>
<evidence type="ECO:0000256" key="2">
    <source>
        <dbReference type="SAM" id="SignalP"/>
    </source>
</evidence>
<sequence>MKKILSKLAFLLFVYLTLFVFIKPVFAADDLQAQIDAANQQISILNQQIANYQTKLNETGAEKKTLQSAVSSLDLQRKKVETQVTATQNQIKATELQIKQLGSQINNAKDMILAYKDDLARSLREINQSEGEPIVAQLLAIGGFANFWQNVGDNLQLQNVFQKNLRNLQTEKKNLTNRQNATEQKKEALAIQNKALAVQRQSLASTVKAKKQLLAETKNNEANYQKLLANAKAQLKSFSDFTKNAGGAKLLGNQTICDSWGCYYNQRDSSWGAQSLNGTEYTLASDGCLVTAVAMVITHYGYQNITPASINANPDNFASYYPAFLMKTVVLVSGQKGNYIMRDPYLPNGKDINFSDHYSVKGIYSIETVVIR</sequence>
<name>A0A0G0HM96_9BACT</name>
<accession>A0A0G0HM96</accession>
<gene>
    <name evidence="3" type="ORF">US58_C0030G0006</name>
</gene>
<dbReference type="GO" id="GO:0016740">
    <property type="term" value="F:transferase activity"/>
    <property type="evidence" value="ECO:0007669"/>
    <property type="project" value="UniProtKB-KW"/>
</dbReference>
<reference evidence="3 4" key="1">
    <citation type="journal article" date="2015" name="Nature">
        <title>rRNA introns, odd ribosomes, and small enigmatic genomes across a large radiation of phyla.</title>
        <authorList>
            <person name="Brown C.T."/>
            <person name="Hug L.A."/>
            <person name="Thomas B.C."/>
            <person name="Sharon I."/>
            <person name="Castelle C.J."/>
            <person name="Singh A."/>
            <person name="Wilkins M.J."/>
            <person name="Williams K.H."/>
            <person name="Banfield J.F."/>
        </authorList>
    </citation>
    <scope>NUCLEOTIDE SEQUENCE [LARGE SCALE GENOMIC DNA]</scope>
</reference>